<accession>A0A4Q7ZNF0</accession>
<organism evidence="3 4">
    <name type="scientific">Krasilnikovia cinnamomea</name>
    <dbReference type="NCBI Taxonomy" id="349313"/>
    <lineage>
        <taxon>Bacteria</taxon>
        <taxon>Bacillati</taxon>
        <taxon>Actinomycetota</taxon>
        <taxon>Actinomycetes</taxon>
        <taxon>Micromonosporales</taxon>
        <taxon>Micromonosporaceae</taxon>
        <taxon>Krasilnikovia</taxon>
    </lineage>
</organism>
<dbReference type="OrthoDB" id="3855595at2"/>
<comment type="caution">
    <text evidence="3">The sequence shown here is derived from an EMBL/GenBank/DDBJ whole genome shotgun (WGS) entry which is preliminary data.</text>
</comment>
<feature type="transmembrane region" description="Helical" evidence="2">
    <location>
        <begin position="613"/>
        <end position="632"/>
    </location>
</feature>
<name>A0A4Q7ZNF0_9ACTN</name>
<keyword evidence="2" id="KW-0812">Transmembrane</keyword>
<sequence>MTTSLAGDIPVQADRAGHGEPTAPDVRPRPRLAAWLPVLLLGPPTAYALHRYGAPAADLAVFAAYVLGLIAAPGVLLWRAARRQARSLAEDAGPGLALGYVLEVAAYFAARALGQPRAVVLAPLAVLVLFAAVRPLRRYWRAEAGAQRAPLGWIWANTGIAAAVLLWSAVYFMRTRGVDYAFNDADLPFQLALVGELRHHLPPQVPWLQGEPLSYHWFSYADMAAASWVTGVDPQTLLLRLSFVPLLGGLPFAVSALTRQVTGRWWPGPLAALLTFAGVAPYPYGWRPPETYVANGLGPVEDGVVLRFGLFSSPTQTFAALIGVGLVMVLVDLLRSTGRRRGHWLLLCAFVAVICGAKATYLPLVMCGLLLVTGVTLIGQRRWHRPALAAMAVVLPGILFAQFVLFGGVSQGMVIDPLGGLSRYGLGASTGLGALRMGTVPATGWSLAVITAVTLLAWVMMWGGAAATWVRGRWRDPAHVLLTGIGVAGFGAVLLINHYGFSQTWFLVAARPFLVVAAVSGLALLTDAARQRRDPGAAGPWTRRVGLVVTVAMVSGAAGAAVIRELGRDTAPTVAVDGRGPVLVEVVSANLWLVGLVAALTAIAWYAARGWAAVFAVAVMLGISVVPSTVVVSDHVRAAAGARWAPEPDQVPSWPAGTRESAAWIRGHTDPDDLVATNAHCRKFAARSCDNLHFWFAAFAERRFLVEGWGYTPTVNRLQVETGMSGNLVPYWDAGRLAVNDAAFHRPGPDTLRRLRGLGVRWLMVDRRDGAVREDLLARYATLRFGRGETAVYEL</sequence>
<evidence type="ECO:0000313" key="3">
    <source>
        <dbReference type="EMBL" id="RZU52562.1"/>
    </source>
</evidence>
<evidence type="ECO:0000256" key="2">
    <source>
        <dbReference type="SAM" id="Phobius"/>
    </source>
</evidence>
<feature type="transmembrane region" description="Helical" evidence="2">
    <location>
        <begin position="480"/>
        <end position="499"/>
    </location>
</feature>
<feature type="transmembrane region" description="Helical" evidence="2">
    <location>
        <begin position="343"/>
        <end position="375"/>
    </location>
</feature>
<feature type="transmembrane region" description="Helical" evidence="2">
    <location>
        <begin position="583"/>
        <end position="606"/>
    </location>
</feature>
<feature type="transmembrane region" description="Helical" evidence="2">
    <location>
        <begin position="387"/>
        <end position="409"/>
    </location>
</feature>
<feature type="transmembrane region" description="Helical" evidence="2">
    <location>
        <begin position="62"/>
        <end position="80"/>
    </location>
</feature>
<dbReference type="AlphaFoldDB" id="A0A4Q7ZNF0"/>
<gene>
    <name evidence="3" type="ORF">EV385_4435</name>
</gene>
<keyword evidence="2" id="KW-1133">Transmembrane helix</keyword>
<evidence type="ECO:0000256" key="1">
    <source>
        <dbReference type="SAM" id="MobiDB-lite"/>
    </source>
</evidence>
<feature type="region of interest" description="Disordered" evidence="1">
    <location>
        <begin position="1"/>
        <end position="25"/>
    </location>
</feature>
<feature type="transmembrane region" description="Helical" evidence="2">
    <location>
        <begin position="237"/>
        <end position="258"/>
    </location>
</feature>
<feature type="transmembrane region" description="Helical" evidence="2">
    <location>
        <begin position="304"/>
        <end position="331"/>
    </location>
</feature>
<dbReference type="RefSeq" id="WP_130511161.1">
    <property type="nucleotide sequence ID" value="NZ_SHKY01000001.1"/>
</dbReference>
<feature type="transmembrane region" description="Helical" evidence="2">
    <location>
        <begin position="545"/>
        <end position="563"/>
    </location>
</feature>
<keyword evidence="4" id="KW-1185">Reference proteome</keyword>
<proteinExistence type="predicted"/>
<feature type="transmembrane region" description="Helical" evidence="2">
    <location>
        <begin position="445"/>
        <end position="468"/>
    </location>
</feature>
<dbReference type="EMBL" id="SHKY01000001">
    <property type="protein sequence ID" value="RZU52562.1"/>
    <property type="molecule type" value="Genomic_DNA"/>
</dbReference>
<feature type="transmembrane region" description="Helical" evidence="2">
    <location>
        <begin position="505"/>
        <end position="525"/>
    </location>
</feature>
<feature type="transmembrane region" description="Helical" evidence="2">
    <location>
        <begin position="32"/>
        <end position="50"/>
    </location>
</feature>
<keyword evidence="2" id="KW-0472">Membrane</keyword>
<feature type="transmembrane region" description="Helical" evidence="2">
    <location>
        <begin position="265"/>
        <end position="284"/>
    </location>
</feature>
<feature type="transmembrane region" description="Helical" evidence="2">
    <location>
        <begin position="92"/>
        <end position="110"/>
    </location>
</feature>
<protein>
    <recommendedName>
        <fullName evidence="5">4-amino-4-deoxy-L-arabinose transferase-like glycosyltransferase</fullName>
    </recommendedName>
</protein>
<feature type="transmembrane region" description="Helical" evidence="2">
    <location>
        <begin position="154"/>
        <end position="173"/>
    </location>
</feature>
<dbReference type="Proteomes" id="UP000292564">
    <property type="component" value="Unassembled WGS sequence"/>
</dbReference>
<feature type="transmembrane region" description="Helical" evidence="2">
    <location>
        <begin position="116"/>
        <end position="133"/>
    </location>
</feature>
<reference evidence="3 4" key="1">
    <citation type="submission" date="2019-02" db="EMBL/GenBank/DDBJ databases">
        <title>Sequencing the genomes of 1000 actinobacteria strains.</title>
        <authorList>
            <person name="Klenk H.-P."/>
        </authorList>
    </citation>
    <scope>NUCLEOTIDE SEQUENCE [LARGE SCALE GENOMIC DNA]</scope>
    <source>
        <strain evidence="3 4">DSM 45162</strain>
    </source>
</reference>
<evidence type="ECO:0008006" key="5">
    <source>
        <dbReference type="Google" id="ProtNLM"/>
    </source>
</evidence>
<evidence type="ECO:0000313" key="4">
    <source>
        <dbReference type="Proteomes" id="UP000292564"/>
    </source>
</evidence>
<feature type="transmembrane region" description="Helical" evidence="2">
    <location>
        <begin position="421"/>
        <end position="439"/>
    </location>
</feature>